<keyword evidence="8" id="KW-0675">Receptor</keyword>
<feature type="transmembrane region" description="Helical" evidence="12">
    <location>
        <begin position="155"/>
        <end position="177"/>
    </location>
</feature>
<dbReference type="GO" id="GO:0071222">
    <property type="term" value="P:cellular response to lipopolysaccharide"/>
    <property type="evidence" value="ECO:0007669"/>
    <property type="project" value="TreeGrafter"/>
</dbReference>
<evidence type="ECO:0000256" key="11">
    <source>
        <dbReference type="SAM" id="MobiDB-lite"/>
    </source>
</evidence>
<dbReference type="GO" id="GO:0007166">
    <property type="term" value="P:cell surface receptor signaling pathway"/>
    <property type="evidence" value="ECO:0007669"/>
    <property type="project" value="TreeGrafter"/>
</dbReference>
<keyword evidence="10" id="KW-0393">Immunoglobulin domain</keyword>
<keyword evidence="2" id="KW-1003">Cell membrane</keyword>
<dbReference type="GO" id="GO:0042102">
    <property type="term" value="P:positive regulation of T cell proliferation"/>
    <property type="evidence" value="ECO:0007669"/>
    <property type="project" value="TreeGrafter"/>
</dbReference>
<protein>
    <recommendedName>
        <fullName evidence="13">Ig-like domain-containing protein</fullName>
    </recommendedName>
</protein>
<name>A0A8C2KIM7_CYPCA</name>
<accession>A0A8C2KIM7</accession>
<keyword evidence="5 12" id="KW-1133">Transmembrane helix</keyword>
<evidence type="ECO:0000256" key="8">
    <source>
        <dbReference type="ARBA" id="ARBA00023170"/>
    </source>
</evidence>
<feature type="region of interest" description="Disordered" evidence="11">
    <location>
        <begin position="267"/>
        <end position="306"/>
    </location>
</feature>
<dbReference type="InterPro" id="IPR003598">
    <property type="entry name" value="Ig_sub2"/>
</dbReference>
<evidence type="ECO:0000313" key="15">
    <source>
        <dbReference type="Proteomes" id="UP000694701"/>
    </source>
</evidence>
<evidence type="ECO:0000256" key="3">
    <source>
        <dbReference type="ARBA" id="ARBA00022692"/>
    </source>
</evidence>
<evidence type="ECO:0000256" key="1">
    <source>
        <dbReference type="ARBA" id="ARBA00004251"/>
    </source>
</evidence>
<dbReference type="InterPro" id="IPR013783">
    <property type="entry name" value="Ig-like_fold"/>
</dbReference>
<dbReference type="InterPro" id="IPR003599">
    <property type="entry name" value="Ig_sub"/>
</dbReference>
<dbReference type="Gene3D" id="2.60.40.10">
    <property type="entry name" value="Immunoglobulins"/>
    <property type="match status" value="2"/>
</dbReference>
<dbReference type="AlphaFoldDB" id="A0A8C2KIM7"/>
<evidence type="ECO:0000256" key="5">
    <source>
        <dbReference type="ARBA" id="ARBA00022989"/>
    </source>
</evidence>
<dbReference type="InterPro" id="IPR013151">
    <property type="entry name" value="Immunoglobulin_dom"/>
</dbReference>
<dbReference type="GO" id="GO:0031295">
    <property type="term" value="P:T cell costimulation"/>
    <property type="evidence" value="ECO:0007669"/>
    <property type="project" value="TreeGrafter"/>
</dbReference>
<evidence type="ECO:0000259" key="13">
    <source>
        <dbReference type="PROSITE" id="PS50835"/>
    </source>
</evidence>
<dbReference type="InterPro" id="IPR013106">
    <property type="entry name" value="Ig_V-set"/>
</dbReference>
<dbReference type="SMART" id="SM00409">
    <property type="entry name" value="IG"/>
    <property type="match status" value="1"/>
</dbReference>
<dbReference type="SMART" id="SM00408">
    <property type="entry name" value="IGc2"/>
    <property type="match status" value="1"/>
</dbReference>
<evidence type="ECO:0000256" key="2">
    <source>
        <dbReference type="ARBA" id="ARBA00022475"/>
    </source>
</evidence>
<evidence type="ECO:0000256" key="12">
    <source>
        <dbReference type="SAM" id="Phobius"/>
    </source>
</evidence>
<evidence type="ECO:0000256" key="4">
    <source>
        <dbReference type="ARBA" id="ARBA00022729"/>
    </source>
</evidence>
<sequence length="306" mass="34546">MFDISSGNFSLLISNLTKEDEGLYSCWSNENQHKNFSLTVKGCTLSETEREPETKYTGDSVLLSCSCEDPNTKPEDFRWTHVESSGTEVSSETPRYKDRVHTFHKTTPSNLSLLISNLTEDDQGTYRCTVNHKTSADTRLIVKDPAVINALDYQYYLIFLVFLLCLMLLLAAGCIFWRFARAKKGSRGSQEIQRSNDEDEVTYSTVMQIKGKKPAEILQQDDVTYSSVTDIKGKKRPHKKEEGVVYSTVADMSRSTQDDVTYSSVVHIKSHKPKSRQNNAEEATIYAKSPGHTADASEMMDTQKKT</sequence>
<dbReference type="Proteomes" id="UP000694701">
    <property type="component" value="Unplaced"/>
</dbReference>
<evidence type="ECO:0000256" key="7">
    <source>
        <dbReference type="ARBA" id="ARBA00023157"/>
    </source>
</evidence>
<dbReference type="InterPro" id="IPR007110">
    <property type="entry name" value="Ig-like_dom"/>
</dbReference>
<dbReference type="PANTHER" id="PTHR25466">
    <property type="entry name" value="T-LYMPHOCYTE ACTIVATION ANTIGEN"/>
    <property type="match status" value="1"/>
</dbReference>
<evidence type="ECO:0000256" key="10">
    <source>
        <dbReference type="ARBA" id="ARBA00023319"/>
    </source>
</evidence>
<keyword evidence="7" id="KW-1015">Disulfide bond</keyword>
<evidence type="ECO:0000256" key="6">
    <source>
        <dbReference type="ARBA" id="ARBA00023136"/>
    </source>
</evidence>
<dbReference type="GO" id="GO:0006955">
    <property type="term" value="P:immune response"/>
    <property type="evidence" value="ECO:0007669"/>
    <property type="project" value="TreeGrafter"/>
</dbReference>
<dbReference type="GO" id="GO:0042130">
    <property type="term" value="P:negative regulation of T cell proliferation"/>
    <property type="evidence" value="ECO:0007669"/>
    <property type="project" value="TreeGrafter"/>
</dbReference>
<keyword evidence="9" id="KW-0325">Glycoprotein</keyword>
<keyword evidence="3 12" id="KW-0812">Transmembrane</keyword>
<dbReference type="SMART" id="SM00406">
    <property type="entry name" value="IGv"/>
    <property type="match status" value="1"/>
</dbReference>
<dbReference type="PROSITE" id="PS50835">
    <property type="entry name" value="IG_LIKE"/>
    <property type="match status" value="1"/>
</dbReference>
<evidence type="ECO:0000256" key="9">
    <source>
        <dbReference type="ARBA" id="ARBA00023180"/>
    </source>
</evidence>
<dbReference type="InterPro" id="IPR036179">
    <property type="entry name" value="Ig-like_dom_sf"/>
</dbReference>
<dbReference type="GO" id="GO:0009897">
    <property type="term" value="C:external side of plasma membrane"/>
    <property type="evidence" value="ECO:0007669"/>
    <property type="project" value="TreeGrafter"/>
</dbReference>
<dbReference type="InterPro" id="IPR051713">
    <property type="entry name" value="T-cell_Activation_Regulation"/>
</dbReference>
<dbReference type="Ensembl" id="ENSCCRT00020118697.1">
    <property type="protein sequence ID" value="ENSCCRP00020108640.1"/>
    <property type="gene ID" value="ENSCCRG00020049511.1"/>
</dbReference>
<proteinExistence type="predicted"/>
<dbReference type="SUPFAM" id="SSF48726">
    <property type="entry name" value="Immunoglobulin"/>
    <property type="match status" value="2"/>
</dbReference>
<comment type="subcellular location">
    <subcellularLocation>
        <location evidence="1">Cell membrane</location>
        <topology evidence="1">Single-pass type I membrane protein</topology>
    </subcellularLocation>
</comment>
<keyword evidence="6 12" id="KW-0472">Membrane</keyword>
<dbReference type="PANTHER" id="PTHR25466:SF14">
    <property type="entry name" value="BUTYROPHILIN SUBFAMILY 2 MEMBER A2-LIKE-RELATED"/>
    <property type="match status" value="1"/>
</dbReference>
<keyword evidence="4" id="KW-0732">Signal</keyword>
<organism evidence="14 15">
    <name type="scientific">Cyprinus carpio</name>
    <name type="common">Common carp</name>
    <dbReference type="NCBI Taxonomy" id="7962"/>
    <lineage>
        <taxon>Eukaryota</taxon>
        <taxon>Metazoa</taxon>
        <taxon>Chordata</taxon>
        <taxon>Craniata</taxon>
        <taxon>Vertebrata</taxon>
        <taxon>Euteleostomi</taxon>
        <taxon>Actinopterygii</taxon>
        <taxon>Neopterygii</taxon>
        <taxon>Teleostei</taxon>
        <taxon>Ostariophysi</taxon>
        <taxon>Cypriniformes</taxon>
        <taxon>Cyprinidae</taxon>
        <taxon>Cyprininae</taxon>
        <taxon>Cyprinus</taxon>
    </lineage>
</organism>
<feature type="domain" description="Ig-like" evidence="13">
    <location>
        <begin position="58"/>
        <end position="139"/>
    </location>
</feature>
<dbReference type="Pfam" id="PF00047">
    <property type="entry name" value="ig"/>
    <property type="match status" value="1"/>
</dbReference>
<reference evidence="14" key="1">
    <citation type="submission" date="2025-08" db="UniProtKB">
        <authorList>
            <consortium name="Ensembl"/>
        </authorList>
    </citation>
    <scope>IDENTIFICATION</scope>
</reference>
<evidence type="ECO:0000313" key="14">
    <source>
        <dbReference type="Ensembl" id="ENSCCRP00020108640.1"/>
    </source>
</evidence>